<reference evidence="9 10" key="1">
    <citation type="submission" date="2020-09" db="EMBL/GenBank/DDBJ databases">
        <title>Investigation of environmental microbe.</title>
        <authorList>
            <person name="Ou Y."/>
            <person name="Kang Q."/>
        </authorList>
    </citation>
    <scope>NUCLEOTIDE SEQUENCE [LARGE SCALE GENOMIC DNA]</scope>
    <source>
        <strain evidence="9 10">KJZ-9</strain>
    </source>
</reference>
<sequence>MAGVSTESLKKVEQVLAANIGANPDHLAQELFAVVDVLDENGGLRRGLTDPSRSADSRASICSTIFGGKISESAIKVVQAAASARWSNERDLADSLEQAAVEASAYSAEANNGVQGLENVINELLTFINSVDDLAEAQTALTEERASNDAKQKLALVLGGNPQSAEGKLLIERVAKAPRGATPARLAEKFVDIIVKQQNRSIARVSTARPLSEAQIEKLRSGLSKAYGKELKLDISVDPSLIGGLRVQVGDDMMDGTVQTRLSDLNRALTQR</sequence>
<keyword evidence="6 8" id="KW-0139">CF(1)</keyword>
<dbReference type="RefSeq" id="WP_145173306.1">
    <property type="nucleotide sequence ID" value="NZ_CP061538.1"/>
</dbReference>
<dbReference type="PROSITE" id="PS00389">
    <property type="entry name" value="ATPASE_DELTA"/>
    <property type="match status" value="1"/>
</dbReference>
<keyword evidence="7 8" id="KW-0066">ATP synthesis</keyword>
<evidence type="ECO:0000256" key="1">
    <source>
        <dbReference type="ARBA" id="ARBA00004370"/>
    </source>
</evidence>
<keyword evidence="10" id="KW-1185">Reference proteome</keyword>
<comment type="subcellular location">
    <subcellularLocation>
        <location evidence="8">Cell membrane</location>
        <topology evidence="8">Peripheral membrane protein</topology>
    </subcellularLocation>
    <subcellularLocation>
        <location evidence="1">Membrane</location>
    </subcellularLocation>
</comment>
<dbReference type="AlphaFoldDB" id="A0A7H2BM22"/>
<proteinExistence type="inferred from homology"/>
<dbReference type="GO" id="GO:0046933">
    <property type="term" value="F:proton-transporting ATP synthase activity, rotational mechanism"/>
    <property type="evidence" value="ECO:0007669"/>
    <property type="project" value="UniProtKB-UniRule"/>
</dbReference>
<dbReference type="NCBIfam" id="TIGR01145">
    <property type="entry name" value="ATP_synt_delta"/>
    <property type="match status" value="1"/>
</dbReference>
<dbReference type="InterPro" id="IPR000711">
    <property type="entry name" value="ATPase_OSCP/dsu"/>
</dbReference>
<evidence type="ECO:0000256" key="5">
    <source>
        <dbReference type="ARBA" id="ARBA00023136"/>
    </source>
</evidence>
<keyword evidence="5 8" id="KW-0472">Membrane</keyword>
<dbReference type="InterPro" id="IPR020781">
    <property type="entry name" value="ATPase_OSCP/d_CS"/>
</dbReference>
<dbReference type="GO" id="GO:0045259">
    <property type="term" value="C:proton-transporting ATP synthase complex"/>
    <property type="evidence" value="ECO:0007669"/>
    <property type="project" value="UniProtKB-KW"/>
</dbReference>
<dbReference type="PRINTS" id="PR00125">
    <property type="entry name" value="ATPASEDELTA"/>
</dbReference>
<evidence type="ECO:0000256" key="6">
    <source>
        <dbReference type="ARBA" id="ARBA00023196"/>
    </source>
</evidence>
<dbReference type="Proteomes" id="UP000516421">
    <property type="component" value="Chromosome"/>
</dbReference>
<evidence type="ECO:0000256" key="2">
    <source>
        <dbReference type="ARBA" id="ARBA00022448"/>
    </source>
</evidence>
<accession>A0A7H2BM22</accession>
<dbReference type="PANTHER" id="PTHR11910">
    <property type="entry name" value="ATP SYNTHASE DELTA CHAIN"/>
    <property type="match status" value="1"/>
</dbReference>
<organism evidence="9 10">
    <name type="scientific">Rothia amarae</name>
    <dbReference type="NCBI Taxonomy" id="169480"/>
    <lineage>
        <taxon>Bacteria</taxon>
        <taxon>Bacillati</taxon>
        <taxon>Actinomycetota</taxon>
        <taxon>Actinomycetes</taxon>
        <taxon>Micrococcales</taxon>
        <taxon>Micrococcaceae</taxon>
        <taxon>Rothia</taxon>
    </lineage>
</organism>
<evidence type="ECO:0000256" key="3">
    <source>
        <dbReference type="ARBA" id="ARBA00022781"/>
    </source>
</evidence>
<evidence type="ECO:0000256" key="8">
    <source>
        <dbReference type="HAMAP-Rule" id="MF_01416"/>
    </source>
</evidence>
<gene>
    <name evidence="8" type="primary">atpH</name>
    <name evidence="9" type="ORF">IDM48_04790</name>
</gene>
<keyword evidence="4 8" id="KW-0406">Ion transport</keyword>
<dbReference type="HAMAP" id="MF_01416">
    <property type="entry name" value="ATP_synth_delta_bact"/>
    <property type="match status" value="1"/>
</dbReference>
<comment type="function">
    <text evidence="8">This protein is part of the stalk that links CF(0) to CF(1). It either transmits conformational changes from CF(0) to CF(1) or is implicated in proton conduction.</text>
</comment>
<evidence type="ECO:0000313" key="9">
    <source>
        <dbReference type="EMBL" id="QNV40718.1"/>
    </source>
</evidence>
<dbReference type="NCBIfam" id="NF009967">
    <property type="entry name" value="PRK13430.1"/>
    <property type="match status" value="1"/>
</dbReference>
<dbReference type="KEGG" id="rama:IDM48_04790"/>
<protein>
    <recommendedName>
        <fullName evidence="8">ATP synthase subunit delta</fullName>
    </recommendedName>
    <alternativeName>
        <fullName evidence="8">ATP synthase F(1) sector subunit delta</fullName>
    </alternativeName>
    <alternativeName>
        <fullName evidence="8">F-type ATPase subunit delta</fullName>
        <shortName evidence="8">F-ATPase subunit delta</shortName>
    </alternativeName>
</protein>
<dbReference type="GO" id="GO:0005886">
    <property type="term" value="C:plasma membrane"/>
    <property type="evidence" value="ECO:0007669"/>
    <property type="project" value="UniProtKB-SubCell"/>
</dbReference>
<name>A0A7H2BM22_9MICC</name>
<dbReference type="EMBL" id="CP061538">
    <property type="protein sequence ID" value="QNV40718.1"/>
    <property type="molecule type" value="Genomic_DNA"/>
</dbReference>
<evidence type="ECO:0000256" key="7">
    <source>
        <dbReference type="ARBA" id="ARBA00023310"/>
    </source>
</evidence>
<keyword evidence="3 8" id="KW-0375">Hydrogen ion transport</keyword>
<comment type="similarity">
    <text evidence="8">Belongs to the ATPase delta chain family.</text>
</comment>
<dbReference type="Pfam" id="PF00213">
    <property type="entry name" value="OSCP"/>
    <property type="match status" value="1"/>
</dbReference>
<keyword evidence="2 8" id="KW-0813">Transport</keyword>
<evidence type="ECO:0000256" key="4">
    <source>
        <dbReference type="ARBA" id="ARBA00023065"/>
    </source>
</evidence>
<comment type="function">
    <text evidence="8">F(1)F(0) ATP synthase produces ATP from ADP in the presence of a proton or sodium gradient. F-type ATPases consist of two structural domains, F(1) containing the extramembraneous catalytic core and F(0) containing the membrane proton channel, linked together by a central stalk and a peripheral stalk. During catalysis, ATP synthesis in the catalytic domain of F(1) is coupled via a rotary mechanism of the central stalk subunits to proton translocation.</text>
</comment>
<evidence type="ECO:0000313" key="10">
    <source>
        <dbReference type="Proteomes" id="UP000516421"/>
    </source>
</evidence>
<keyword evidence="8" id="KW-1003">Cell membrane</keyword>